<comment type="function">
    <text evidence="2 16">Cell wall formation.</text>
</comment>
<dbReference type="KEGG" id="bsed:DN745_05010"/>
<dbReference type="OrthoDB" id="9804753at2"/>
<dbReference type="AlphaFoldDB" id="A0A2Z4FII7"/>
<dbReference type="GO" id="GO:0008762">
    <property type="term" value="F:UDP-N-acetylmuramate dehydrogenase activity"/>
    <property type="evidence" value="ECO:0007669"/>
    <property type="project" value="UniProtKB-UniRule"/>
</dbReference>
<dbReference type="NCBIfam" id="NF000755">
    <property type="entry name" value="PRK00046.1"/>
    <property type="match status" value="1"/>
</dbReference>
<feature type="active site" description="Proton donor" evidence="16">
    <location>
        <position position="237"/>
    </location>
</feature>
<evidence type="ECO:0000256" key="7">
    <source>
        <dbReference type="ARBA" id="ARBA00022630"/>
    </source>
</evidence>
<evidence type="ECO:0000256" key="11">
    <source>
        <dbReference type="ARBA" id="ARBA00022984"/>
    </source>
</evidence>
<keyword evidence="11 16" id="KW-0573">Peptidoglycan synthesis</keyword>
<dbReference type="Gene3D" id="3.30.43.10">
    <property type="entry name" value="Uridine Diphospho-n-acetylenolpyruvylglucosamine Reductase, domain 2"/>
    <property type="match status" value="1"/>
</dbReference>
<evidence type="ECO:0000256" key="6">
    <source>
        <dbReference type="ARBA" id="ARBA00022618"/>
    </source>
</evidence>
<comment type="catalytic activity">
    <reaction evidence="15 16">
        <text>UDP-N-acetyl-alpha-D-muramate + NADP(+) = UDP-N-acetyl-3-O-(1-carboxyvinyl)-alpha-D-glucosamine + NADPH + H(+)</text>
        <dbReference type="Rhea" id="RHEA:12248"/>
        <dbReference type="ChEBI" id="CHEBI:15378"/>
        <dbReference type="ChEBI" id="CHEBI:57783"/>
        <dbReference type="ChEBI" id="CHEBI:58349"/>
        <dbReference type="ChEBI" id="CHEBI:68483"/>
        <dbReference type="ChEBI" id="CHEBI:70757"/>
        <dbReference type="EC" id="1.3.1.98"/>
    </reaction>
</comment>
<keyword evidence="8 16" id="KW-0274">FAD</keyword>
<dbReference type="Pfam" id="PF01565">
    <property type="entry name" value="FAD_binding_4"/>
    <property type="match status" value="1"/>
</dbReference>
<comment type="similarity">
    <text evidence="16">Belongs to the MurB family.</text>
</comment>
<evidence type="ECO:0000256" key="12">
    <source>
        <dbReference type="ARBA" id="ARBA00023002"/>
    </source>
</evidence>
<comment type="cofactor">
    <cofactor evidence="1 16">
        <name>FAD</name>
        <dbReference type="ChEBI" id="CHEBI:57692"/>
    </cofactor>
</comment>
<name>A0A2Z4FII7_9DELT</name>
<comment type="pathway">
    <text evidence="4 16">Cell wall biogenesis; peptidoglycan biosynthesis.</text>
</comment>
<dbReference type="GO" id="GO:0071555">
    <property type="term" value="P:cell wall organization"/>
    <property type="evidence" value="ECO:0007669"/>
    <property type="project" value="UniProtKB-KW"/>
</dbReference>
<dbReference type="NCBIfam" id="TIGR00179">
    <property type="entry name" value="murB"/>
    <property type="match status" value="1"/>
</dbReference>
<keyword evidence="12 16" id="KW-0560">Oxidoreductase</keyword>
<keyword evidence="5 16" id="KW-0963">Cytoplasm</keyword>
<dbReference type="GO" id="GO:0005829">
    <property type="term" value="C:cytosol"/>
    <property type="evidence" value="ECO:0007669"/>
    <property type="project" value="TreeGrafter"/>
</dbReference>
<evidence type="ECO:0000256" key="10">
    <source>
        <dbReference type="ARBA" id="ARBA00022960"/>
    </source>
</evidence>
<dbReference type="HAMAP" id="MF_00037">
    <property type="entry name" value="MurB"/>
    <property type="match status" value="1"/>
</dbReference>
<dbReference type="InterPro" id="IPR036635">
    <property type="entry name" value="MurB_C_sf"/>
</dbReference>
<keyword evidence="13 16" id="KW-0131">Cell cycle</keyword>
<feature type="active site" evidence="16">
    <location>
        <position position="163"/>
    </location>
</feature>
<dbReference type="Gene3D" id="3.90.78.10">
    <property type="entry name" value="UDP-N-acetylenolpyruvoylglucosamine reductase, C-terminal domain"/>
    <property type="match status" value="1"/>
</dbReference>
<keyword evidence="7 16" id="KW-0285">Flavoprotein</keyword>
<reference evidence="17 18" key="1">
    <citation type="submission" date="2018-06" db="EMBL/GenBank/DDBJ databases">
        <title>Lujinxingia sediminis gen. nov. sp. nov., a new facultative anaerobic member of the class Deltaproteobacteria, and proposal of Lujinxingaceae fam. nov.</title>
        <authorList>
            <person name="Guo L.-Y."/>
            <person name="Li C.-M."/>
            <person name="Wang S."/>
            <person name="Du Z.-J."/>
        </authorList>
    </citation>
    <scope>NUCLEOTIDE SEQUENCE [LARGE SCALE GENOMIC DNA]</scope>
    <source>
        <strain evidence="17 18">FA350</strain>
    </source>
</reference>
<protein>
    <recommendedName>
        <fullName evidence="16">UDP-N-acetylenolpyruvoylglucosamine reductase</fullName>
        <ecNumber evidence="16">1.3.1.98</ecNumber>
    </recommendedName>
    <alternativeName>
        <fullName evidence="16">UDP-N-acetylmuramate dehydrogenase</fullName>
    </alternativeName>
</protein>
<evidence type="ECO:0000256" key="16">
    <source>
        <dbReference type="HAMAP-Rule" id="MF_00037"/>
    </source>
</evidence>
<keyword evidence="10 16" id="KW-0133">Cell shape</keyword>
<accession>A0A2Z4FII7</accession>
<organism evidence="17 18">
    <name type="scientific">Bradymonas sediminis</name>
    <dbReference type="NCBI Taxonomy" id="1548548"/>
    <lineage>
        <taxon>Bacteria</taxon>
        <taxon>Deltaproteobacteria</taxon>
        <taxon>Bradymonadales</taxon>
        <taxon>Bradymonadaceae</taxon>
        <taxon>Bradymonas</taxon>
    </lineage>
</organism>
<dbReference type="InterPro" id="IPR016169">
    <property type="entry name" value="FAD-bd_PCMH_sub2"/>
</dbReference>
<dbReference type="InterPro" id="IPR006094">
    <property type="entry name" value="Oxid_FAD_bind_N"/>
</dbReference>
<keyword evidence="14 16" id="KW-0961">Cell wall biogenesis/degradation</keyword>
<dbReference type="NCBIfam" id="NF010478">
    <property type="entry name" value="PRK13903.1"/>
    <property type="match status" value="1"/>
</dbReference>
<keyword evidence="18" id="KW-1185">Reference proteome</keyword>
<dbReference type="GO" id="GO:0009252">
    <property type="term" value="P:peptidoglycan biosynthetic process"/>
    <property type="evidence" value="ECO:0007669"/>
    <property type="project" value="UniProtKB-UniRule"/>
</dbReference>
<dbReference type="EMBL" id="CP030032">
    <property type="protein sequence ID" value="AWV88729.1"/>
    <property type="molecule type" value="Genomic_DNA"/>
</dbReference>
<proteinExistence type="inferred from homology"/>
<dbReference type="InterPro" id="IPR036318">
    <property type="entry name" value="FAD-bd_PCMH-like_sf"/>
</dbReference>
<dbReference type="InterPro" id="IPR016167">
    <property type="entry name" value="FAD-bd_PCMH_sub1"/>
</dbReference>
<dbReference type="Proteomes" id="UP000249799">
    <property type="component" value="Chromosome"/>
</dbReference>
<dbReference type="EC" id="1.3.1.98" evidence="16"/>
<evidence type="ECO:0000313" key="18">
    <source>
        <dbReference type="Proteomes" id="UP000249799"/>
    </source>
</evidence>
<evidence type="ECO:0000256" key="8">
    <source>
        <dbReference type="ARBA" id="ARBA00022827"/>
    </source>
</evidence>
<evidence type="ECO:0000256" key="13">
    <source>
        <dbReference type="ARBA" id="ARBA00023306"/>
    </source>
</evidence>
<gene>
    <name evidence="16" type="primary">murB</name>
    <name evidence="17" type="ORF">DN745_05010</name>
</gene>
<keyword evidence="9 16" id="KW-0521">NADP</keyword>
<feature type="active site" evidence="16">
    <location>
        <position position="333"/>
    </location>
</feature>
<evidence type="ECO:0000256" key="2">
    <source>
        <dbReference type="ARBA" id="ARBA00003921"/>
    </source>
</evidence>
<dbReference type="SUPFAM" id="SSF56176">
    <property type="entry name" value="FAD-binding/transporter-associated domain-like"/>
    <property type="match status" value="1"/>
</dbReference>
<dbReference type="UniPathway" id="UPA00219"/>
<comment type="subcellular location">
    <subcellularLocation>
        <location evidence="3 16">Cytoplasm</location>
    </subcellularLocation>
</comment>
<evidence type="ECO:0000256" key="1">
    <source>
        <dbReference type="ARBA" id="ARBA00001974"/>
    </source>
</evidence>
<evidence type="ECO:0000256" key="3">
    <source>
        <dbReference type="ARBA" id="ARBA00004496"/>
    </source>
</evidence>
<dbReference type="PANTHER" id="PTHR21071">
    <property type="entry name" value="UDP-N-ACETYLENOLPYRUVOYLGLUCOSAMINE REDUCTASE"/>
    <property type="match status" value="1"/>
</dbReference>
<evidence type="ECO:0000256" key="4">
    <source>
        <dbReference type="ARBA" id="ARBA00004752"/>
    </source>
</evidence>
<evidence type="ECO:0000256" key="9">
    <source>
        <dbReference type="ARBA" id="ARBA00022857"/>
    </source>
</evidence>
<sequence>MKDFEYNIDIAPFTTFGVRARTQYFAAFSSVEALRALLSDVGERELLILGGGSNMLFVRDFQGVTLRNLITGIERVDEDKDSVVLNVGAGENWHEFVLFAIAQGLGGVENLSLIPGSVGASPIQNIGAYGVEIKDVFESLEAVEIATGAARTFDLDACDFGYRDSIFKRELRGKYVITSVSFRLSKAPVLNTSYGTIEQELAARQIAQPTIKNVSDAVIAIRRSKLPDPAEIGNGGSFFKNPIIPHAQFLALKKRFEEMPSYPVDEDSVKVPAGWLIDQAGWKGKTFGACGVHKRQALVLVNYGDATGAEIYALSERIIDDIFERYGIRLEREVNMIG</sequence>
<dbReference type="SUPFAM" id="SSF56194">
    <property type="entry name" value="Uridine diphospho-N-Acetylenolpyruvylglucosamine reductase, MurB, C-terminal domain"/>
    <property type="match status" value="1"/>
</dbReference>
<keyword evidence="6 16" id="KW-0132">Cell division</keyword>
<dbReference type="GO" id="GO:0008360">
    <property type="term" value="P:regulation of cell shape"/>
    <property type="evidence" value="ECO:0007669"/>
    <property type="project" value="UniProtKB-KW"/>
</dbReference>
<dbReference type="PANTHER" id="PTHR21071:SF4">
    <property type="entry name" value="UDP-N-ACETYLENOLPYRUVOYLGLUCOSAMINE REDUCTASE"/>
    <property type="match status" value="1"/>
</dbReference>
<evidence type="ECO:0000256" key="15">
    <source>
        <dbReference type="ARBA" id="ARBA00048914"/>
    </source>
</evidence>
<dbReference type="InterPro" id="IPR003170">
    <property type="entry name" value="MurB"/>
</dbReference>
<evidence type="ECO:0000256" key="14">
    <source>
        <dbReference type="ARBA" id="ARBA00023316"/>
    </source>
</evidence>
<dbReference type="Gene3D" id="3.30.465.10">
    <property type="match status" value="1"/>
</dbReference>
<dbReference type="InterPro" id="IPR016166">
    <property type="entry name" value="FAD-bd_PCMH"/>
</dbReference>
<evidence type="ECO:0000256" key="5">
    <source>
        <dbReference type="ARBA" id="ARBA00022490"/>
    </source>
</evidence>
<evidence type="ECO:0000313" key="17">
    <source>
        <dbReference type="EMBL" id="AWV88729.1"/>
    </source>
</evidence>
<dbReference type="PROSITE" id="PS51387">
    <property type="entry name" value="FAD_PCMH"/>
    <property type="match status" value="1"/>
</dbReference>
<dbReference type="RefSeq" id="WP_111332699.1">
    <property type="nucleotide sequence ID" value="NZ_CP030032.1"/>
</dbReference>
<dbReference type="InterPro" id="IPR011601">
    <property type="entry name" value="MurB_C"/>
</dbReference>
<dbReference type="GO" id="GO:0071949">
    <property type="term" value="F:FAD binding"/>
    <property type="evidence" value="ECO:0007669"/>
    <property type="project" value="InterPro"/>
</dbReference>
<dbReference type="Pfam" id="PF02873">
    <property type="entry name" value="MurB_C"/>
    <property type="match status" value="1"/>
</dbReference>
<dbReference type="GO" id="GO:0051301">
    <property type="term" value="P:cell division"/>
    <property type="evidence" value="ECO:0007669"/>
    <property type="project" value="UniProtKB-KW"/>
</dbReference>